<dbReference type="Pfam" id="PF13279">
    <property type="entry name" value="4HBT_2"/>
    <property type="match status" value="1"/>
</dbReference>
<sequence length="171" mass="19593">MPSFDTPHLVGFEETNLVGNVYFVNYFRWQGRCREVFLKEKAPEVLDEITHGLKLFTIKCECEYFAELTAFDQLSIRMTLVDLTQTQIEFEFAYVKIDETDATEHLIAKGRQRVACMRGDGDQAEPTLVPESLRQALEPYNAARAGSVRSMVNLRNGVTPEGRRDRVGRVR</sequence>
<evidence type="ECO:0000313" key="3">
    <source>
        <dbReference type="Proteomes" id="UP000326505"/>
    </source>
</evidence>
<reference evidence="2 3" key="1">
    <citation type="submission" date="2017-09" db="EMBL/GenBank/DDBJ databases">
        <authorList>
            <person name="Lee N."/>
            <person name="Cho B.-K."/>
        </authorList>
    </citation>
    <scope>NUCLEOTIDE SEQUENCE [LARGE SCALE GENOMIC DNA]</scope>
    <source>
        <strain evidence="2 3">ATCC 27465</strain>
    </source>
</reference>
<dbReference type="InterPro" id="IPR029069">
    <property type="entry name" value="HotDog_dom_sf"/>
</dbReference>
<dbReference type="EMBL" id="JACHJD010000001">
    <property type="protein sequence ID" value="MBB5101029.1"/>
    <property type="molecule type" value="Genomic_DNA"/>
</dbReference>
<proteinExistence type="predicted"/>
<dbReference type="Proteomes" id="UP000549009">
    <property type="component" value="Unassembled WGS sequence"/>
</dbReference>
<name>A0A5P2WYK8_STRST</name>
<accession>A0A5P2WYK8</accession>
<dbReference type="KEGG" id="sspb:CP982_03210"/>
<organism evidence="2 3">
    <name type="scientific">Streptomyces spectabilis</name>
    <dbReference type="NCBI Taxonomy" id="68270"/>
    <lineage>
        <taxon>Bacteria</taxon>
        <taxon>Bacillati</taxon>
        <taxon>Actinomycetota</taxon>
        <taxon>Actinomycetes</taxon>
        <taxon>Kitasatosporales</taxon>
        <taxon>Streptomycetaceae</taxon>
        <taxon>Streptomyces</taxon>
    </lineage>
</organism>
<keyword evidence="4" id="KW-1185">Reference proteome</keyword>
<protein>
    <submittedName>
        <fullName evidence="2">Acyl-CoA thioesterase</fullName>
    </submittedName>
    <submittedName>
        <fullName evidence="1">Enediyne biosynthesis thioesterase</fullName>
    </submittedName>
</protein>
<dbReference type="OrthoDB" id="513711at2"/>
<evidence type="ECO:0000313" key="1">
    <source>
        <dbReference type="EMBL" id="MBB5101029.1"/>
    </source>
</evidence>
<dbReference type="Gene3D" id="3.10.129.10">
    <property type="entry name" value="Hotdog Thioesterase"/>
    <property type="match status" value="1"/>
</dbReference>
<evidence type="ECO:0000313" key="2">
    <source>
        <dbReference type="EMBL" id="QEV57847.1"/>
    </source>
</evidence>
<dbReference type="EMBL" id="CP023690">
    <property type="protein sequence ID" value="QEV57847.1"/>
    <property type="molecule type" value="Genomic_DNA"/>
</dbReference>
<dbReference type="CDD" id="cd00586">
    <property type="entry name" value="4HBT"/>
    <property type="match status" value="1"/>
</dbReference>
<dbReference type="Proteomes" id="UP000326505">
    <property type="component" value="Chromosome"/>
</dbReference>
<reference evidence="1 4" key="2">
    <citation type="submission" date="2020-08" db="EMBL/GenBank/DDBJ databases">
        <title>Genomic Encyclopedia of Type Strains, Phase III (KMG-III): the genomes of soil and plant-associated and newly described type strains.</title>
        <authorList>
            <person name="Whitman W."/>
        </authorList>
    </citation>
    <scope>NUCLEOTIDE SEQUENCE [LARGE SCALE GENOMIC DNA]</scope>
    <source>
        <strain evidence="1 4">CECT 3146</strain>
    </source>
</reference>
<dbReference type="RefSeq" id="WP_150509052.1">
    <property type="nucleotide sequence ID" value="NZ_BMSQ01000003.1"/>
</dbReference>
<evidence type="ECO:0000313" key="4">
    <source>
        <dbReference type="Proteomes" id="UP000549009"/>
    </source>
</evidence>
<gene>
    <name evidence="2" type="ORF">CP982_03210</name>
    <name evidence="1" type="ORF">FHS40_000082</name>
</gene>
<dbReference type="SUPFAM" id="SSF54637">
    <property type="entry name" value="Thioesterase/thiol ester dehydrase-isomerase"/>
    <property type="match status" value="1"/>
</dbReference>
<dbReference type="AlphaFoldDB" id="A0A5P2WYK8"/>